<reference evidence="1 2" key="1">
    <citation type="submission" date="2016-11" db="EMBL/GenBank/DDBJ databases">
        <authorList>
            <person name="Jaros S."/>
            <person name="Januszkiewicz K."/>
            <person name="Wedrychowicz H."/>
        </authorList>
    </citation>
    <scope>NUCLEOTIDE SEQUENCE [LARGE SCALE GENOMIC DNA]</scope>
</reference>
<dbReference type="AlphaFoldDB" id="A0A2X0NXP2"/>
<keyword evidence="2" id="KW-1185">Reference proteome</keyword>
<evidence type="ECO:0000313" key="1">
    <source>
        <dbReference type="EMBL" id="SGY38191.1"/>
    </source>
</evidence>
<dbReference type="Proteomes" id="UP000249464">
    <property type="component" value="Unassembled WGS sequence"/>
</dbReference>
<proteinExistence type="predicted"/>
<sequence length="105" mass="11469">MPPPRYSQFAASDLMNLQPCRSLPLHDFALEPLLLGCAAAVPPGRVLTASQLLDRGVLCFAILPRNLPKQSGPCRLTILQQLPGPNLISKTCRLVLPEGDWINNQ</sequence>
<dbReference type="EMBL" id="FQNC01000042">
    <property type="protein sequence ID" value="SGY38191.1"/>
    <property type="molecule type" value="Genomic_DNA"/>
</dbReference>
<gene>
    <name evidence="1" type="primary">BQ5605_C003g01976</name>
    <name evidence="1" type="ORF">BQ5605_C003G01976</name>
</gene>
<organism evidence="1 2">
    <name type="scientific">Microbotryum silenes-dioicae</name>
    <dbReference type="NCBI Taxonomy" id="796604"/>
    <lineage>
        <taxon>Eukaryota</taxon>
        <taxon>Fungi</taxon>
        <taxon>Dikarya</taxon>
        <taxon>Basidiomycota</taxon>
        <taxon>Pucciniomycotina</taxon>
        <taxon>Microbotryomycetes</taxon>
        <taxon>Microbotryales</taxon>
        <taxon>Microbotryaceae</taxon>
        <taxon>Microbotryum</taxon>
    </lineage>
</organism>
<name>A0A2X0NXP2_9BASI</name>
<evidence type="ECO:0000313" key="2">
    <source>
        <dbReference type="Proteomes" id="UP000249464"/>
    </source>
</evidence>
<protein>
    <submittedName>
        <fullName evidence="1">BQ5605_C003g01976 protein</fullName>
    </submittedName>
</protein>
<accession>A0A2X0NXP2</accession>